<comment type="caution">
    <text evidence="1">The sequence shown here is derived from an EMBL/GenBank/DDBJ whole genome shotgun (WGS) entry which is preliminary data.</text>
</comment>
<evidence type="ECO:0000313" key="3">
    <source>
        <dbReference type="Proteomes" id="UP001152797"/>
    </source>
</evidence>
<reference evidence="2" key="2">
    <citation type="submission" date="2024-04" db="EMBL/GenBank/DDBJ databases">
        <authorList>
            <person name="Chen Y."/>
            <person name="Shah S."/>
            <person name="Dougan E. K."/>
            <person name="Thang M."/>
            <person name="Chan C."/>
        </authorList>
    </citation>
    <scope>NUCLEOTIDE SEQUENCE [LARGE SCALE GENOMIC DNA]</scope>
</reference>
<dbReference type="Gene3D" id="3.40.50.300">
    <property type="entry name" value="P-loop containing nucleotide triphosphate hydrolases"/>
    <property type="match status" value="1"/>
</dbReference>
<reference evidence="1" key="1">
    <citation type="submission" date="2022-10" db="EMBL/GenBank/DDBJ databases">
        <authorList>
            <person name="Chen Y."/>
            <person name="Dougan E. K."/>
            <person name="Chan C."/>
            <person name="Rhodes N."/>
            <person name="Thang M."/>
        </authorList>
    </citation>
    <scope>NUCLEOTIDE SEQUENCE</scope>
</reference>
<dbReference type="Proteomes" id="UP001152797">
    <property type="component" value="Unassembled WGS sequence"/>
</dbReference>
<dbReference type="AlphaFoldDB" id="A0A9P1CFN9"/>
<dbReference type="EMBL" id="CAMXCT020001490">
    <property type="protein sequence ID" value="CAL1143931.1"/>
    <property type="molecule type" value="Genomic_DNA"/>
</dbReference>
<evidence type="ECO:0000313" key="1">
    <source>
        <dbReference type="EMBL" id="CAI3990556.1"/>
    </source>
</evidence>
<name>A0A9P1CFN9_9DINO</name>
<gene>
    <name evidence="1" type="ORF">C1SCF055_LOCUS17536</name>
</gene>
<dbReference type="InterPro" id="IPR027417">
    <property type="entry name" value="P-loop_NTPase"/>
</dbReference>
<organism evidence="1">
    <name type="scientific">Cladocopium goreaui</name>
    <dbReference type="NCBI Taxonomy" id="2562237"/>
    <lineage>
        <taxon>Eukaryota</taxon>
        <taxon>Sar</taxon>
        <taxon>Alveolata</taxon>
        <taxon>Dinophyceae</taxon>
        <taxon>Suessiales</taxon>
        <taxon>Symbiodiniaceae</taxon>
        <taxon>Cladocopium</taxon>
    </lineage>
</organism>
<evidence type="ECO:0000313" key="2">
    <source>
        <dbReference type="EMBL" id="CAL1143931.1"/>
    </source>
</evidence>
<protein>
    <submittedName>
        <fullName evidence="1">Uncharacterized protein</fullName>
    </submittedName>
</protein>
<keyword evidence="3" id="KW-1185">Reference proteome</keyword>
<proteinExistence type="predicted"/>
<dbReference type="EMBL" id="CAMXCT010001490">
    <property type="protein sequence ID" value="CAI3990556.1"/>
    <property type="molecule type" value="Genomic_DNA"/>
</dbReference>
<accession>A0A9P1CFN9</accession>
<dbReference type="EMBL" id="CAMXCT030001490">
    <property type="protein sequence ID" value="CAL4777868.1"/>
    <property type="molecule type" value="Genomic_DNA"/>
</dbReference>
<sequence>MRPHRLRQSPLLISDLPQLALEGLLQAALALRDAAQTTAVRFRKRINSTIRQLQLELEQRNDPGALRVTHSWMPLENLLTYDFVQITETNFVEFVANDSAVQPVQLNPSQLNASPRLDLPASFYKAHVAWIAKRSDLETLGHWHGPIAMGLGRWVEIESSSTDNSKFLLKPAPDPIGGALCSVLQECFPGQLAATTSCLAANIEAGPGCGKSTAAVKVLHLLTELTPGRHILAAPTQVLRDALAKRLGSDCLRVGQDEHHSDLMYEETVKLLEEQNPAMVALIEEYAALLETRPGVCLPTVGGRQVSVYLKLLSNIIPTNICCLCYCLLFRLSFFFHIPENIHVVT</sequence>
<dbReference type="SUPFAM" id="SSF52540">
    <property type="entry name" value="P-loop containing nucleoside triphosphate hydrolases"/>
    <property type="match status" value="1"/>
</dbReference>